<comment type="caution">
    <text evidence="1">The sequence shown here is derived from an EMBL/GenBank/DDBJ whole genome shotgun (WGS) entry which is preliminary data.</text>
</comment>
<proteinExistence type="predicted"/>
<reference evidence="1 2" key="1">
    <citation type="journal article" date="2015" name="Stand. Genomic Sci.">
        <title>Genomic Encyclopedia of Bacterial and Archaeal Type Strains, Phase III: the genomes of soil and plant-associated and newly described type strains.</title>
        <authorList>
            <person name="Whitman W.B."/>
            <person name="Woyke T."/>
            <person name="Klenk H.P."/>
            <person name="Zhou Y."/>
            <person name="Lilburn T.G."/>
            <person name="Beck B.J."/>
            <person name="De Vos P."/>
            <person name="Vandamme P."/>
            <person name="Eisen J.A."/>
            <person name="Garrity G."/>
            <person name="Hugenholtz P."/>
            <person name="Kyrpides N.C."/>
        </authorList>
    </citation>
    <scope>NUCLEOTIDE SEQUENCE [LARGE SCALE GENOMIC DNA]</scope>
    <source>
        <strain evidence="1 2">CGMCC 1.10136</strain>
    </source>
</reference>
<name>A0A562M1T0_9GAMM</name>
<evidence type="ECO:0000313" key="1">
    <source>
        <dbReference type="EMBL" id="TWI13561.1"/>
    </source>
</evidence>
<dbReference type="AlphaFoldDB" id="A0A562M1T0"/>
<evidence type="ECO:0000313" key="2">
    <source>
        <dbReference type="Proteomes" id="UP000316471"/>
    </source>
</evidence>
<dbReference type="Proteomes" id="UP000316471">
    <property type="component" value="Unassembled WGS sequence"/>
</dbReference>
<protein>
    <submittedName>
        <fullName evidence="1">Uncharacterized protein</fullName>
    </submittedName>
</protein>
<keyword evidence="2" id="KW-1185">Reference proteome</keyword>
<sequence length="70" mass="7811">MNASSHFPYSLHWSSQELAAAVPLRLFEVLDFAVADHRASAANAATTARRTLREGYARNAALPTHFHVYR</sequence>
<dbReference type="RefSeq" id="WP_144812098.1">
    <property type="nucleotide sequence ID" value="NZ_VLKP01000002.1"/>
</dbReference>
<accession>A0A562M1T0</accession>
<organism evidence="1 2">
    <name type="scientific">Aerolutibacter ruishenii</name>
    <dbReference type="NCBI Taxonomy" id="686800"/>
    <lineage>
        <taxon>Bacteria</taxon>
        <taxon>Pseudomonadati</taxon>
        <taxon>Pseudomonadota</taxon>
        <taxon>Gammaproteobacteria</taxon>
        <taxon>Lysobacterales</taxon>
        <taxon>Lysobacteraceae</taxon>
        <taxon>Aerolutibacter</taxon>
    </lineage>
</organism>
<gene>
    <name evidence="1" type="ORF">IP93_00723</name>
</gene>
<dbReference type="EMBL" id="VLKP01000002">
    <property type="protein sequence ID" value="TWI13561.1"/>
    <property type="molecule type" value="Genomic_DNA"/>
</dbReference>
<dbReference type="OrthoDB" id="5976089at2"/>